<dbReference type="OMA" id="VMGDEVW"/>
<feature type="chain" id="PRO_5017319688" description="C1q domain-containing protein" evidence="5">
    <location>
        <begin position="21"/>
        <end position="257"/>
    </location>
</feature>
<evidence type="ECO:0000256" key="5">
    <source>
        <dbReference type="SAM" id="SignalP"/>
    </source>
</evidence>
<dbReference type="InterPro" id="IPR050392">
    <property type="entry name" value="Collagen/C1q_domain"/>
</dbReference>
<evidence type="ECO:0000259" key="6">
    <source>
        <dbReference type="PROSITE" id="PS50871"/>
    </source>
</evidence>
<keyword evidence="3" id="KW-0272">Extracellular matrix</keyword>
<reference evidence="7" key="1">
    <citation type="submission" date="2025-08" db="UniProtKB">
        <authorList>
            <consortium name="Ensembl"/>
        </authorList>
    </citation>
    <scope>IDENTIFICATION</scope>
</reference>
<proteinExistence type="predicted"/>
<keyword evidence="5" id="KW-0732">Signal</keyword>
<dbReference type="AlphaFoldDB" id="A0A3B4TIP7"/>
<evidence type="ECO:0000313" key="7">
    <source>
        <dbReference type="Ensembl" id="ENSSDUP00000006089.1"/>
    </source>
</evidence>
<sequence length="257" mass="27403">MLLYFLLFLFSLCIFSYEESFNLFSNSLYLSVQGPPGDMGTPGVPGINDGMGGAEGRPGEKGAKGDKGDIGGQGLQGPIGPKGNQGIIGLIGPPGPCSPAIQSAFTALINQSFPTSNWPIAFPIVITNQQGHFNPLAGIYTAPVNGTYVFSYNLAVAFRMLKVGLFRNLYPVIRTTEGNDQATTSQTIVLHLTMGDQVWLQVKNSETNGLHTDTESSSTFSGYLLHPDSFILFQTKATVSEVEFDKHALSAVSSVDG</sequence>
<evidence type="ECO:0000313" key="8">
    <source>
        <dbReference type="Proteomes" id="UP000261420"/>
    </source>
</evidence>
<protein>
    <recommendedName>
        <fullName evidence="6">C1q domain-containing protein</fullName>
    </recommendedName>
</protein>
<organism evidence="7 8">
    <name type="scientific">Seriola dumerili</name>
    <name type="common">Greater amberjack</name>
    <name type="synonym">Caranx dumerili</name>
    <dbReference type="NCBI Taxonomy" id="41447"/>
    <lineage>
        <taxon>Eukaryota</taxon>
        <taxon>Metazoa</taxon>
        <taxon>Chordata</taxon>
        <taxon>Craniata</taxon>
        <taxon>Vertebrata</taxon>
        <taxon>Euteleostomi</taxon>
        <taxon>Actinopterygii</taxon>
        <taxon>Neopterygii</taxon>
        <taxon>Teleostei</taxon>
        <taxon>Neoteleostei</taxon>
        <taxon>Acanthomorphata</taxon>
        <taxon>Carangaria</taxon>
        <taxon>Carangiformes</taxon>
        <taxon>Carangidae</taxon>
        <taxon>Seriola</taxon>
    </lineage>
</organism>
<dbReference type="Ensembl" id="ENSSDUT00000006213.1">
    <property type="protein sequence ID" value="ENSSDUP00000006089.1"/>
    <property type="gene ID" value="ENSSDUG00000004490.1"/>
</dbReference>
<evidence type="ECO:0000256" key="2">
    <source>
        <dbReference type="ARBA" id="ARBA00022525"/>
    </source>
</evidence>
<dbReference type="GeneTree" id="ENSGT00940000155435"/>
<evidence type="ECO:0000256" key="4">
    <source>
        <dbReference type="SAM" id="MobiDB-lite"/>
    </source>
</evidence>
<dbReference type="PANTHER" id="PTHR15427">
    <property type="entry name" value="EMILIN ELASTIN MICROFIBRIL INTERFACE-LOCATED PROTEIN ELASTIN MICROFIBRIL INTERFACER"/>
    <property type="match status" value="1"/>
</dbReference>
<feature type="region of interest" description="Disordered" evidence="4">
    <location>
        <begin position="48"/>
        <end position="69"/>
    </location>
</feature>
<name>A0A3B4TIP7_SERDU</name>
<dbReference type="InterPro" id="IPR001073">
    <property type="entry name" value="C1q_dom"/>
</dbReference>
<dbReference type="SUPFAM" id="SSF49842">
    <property type="entry name" value="TNF-like"/>
    <property type="match status" value="1"/>
</dbReference>
<feature type="domain" description="C1q" evidence="6">
    <location>
        <begin position="98"/>
        <end position="231"/>
    </location>
</feature>
<dbReference type="PANTHER" id="PTHR15427:SF27">
    <property type="entry name" value="COMPLEMENT C1Q TUMOR NECROSIS FACTOR-RELATED PROTEIN 5"/>
    <property type="match status" value="1"/>
</dbReference>
<keyword evidence="8" id="KW-1185">Reference proteome</keyword>
<feature type="compositionally biased region" description="Basic and acidic residues" evidence="4">
    <location>
        <begin position="57"/>
        <end position="69"/>
    </location>
</feature>
<dbReference type="Pfam" id="PF00386">
    <property type="entry name" value="C1q"/>
    <property type="match status" value="1"/>
</dbReference>
<reference evidence="7" key="2">
    <citation type="submission" date="2025-09" db="UniProtKB">
        <authorList>
            <consortium name="Ensembl"/>
        </authorList>
    </citation>
    <scope>IDENTIFICATION</scope>
</reference>
<dbReference type="InterPro" id="IPR008983">
    <property type="entry name" value="Tumour_necrosis_fac-like_dom"/>
</dbReference>
<keyword evidence="2" id="KW-0964">Secreted</keyword>
<dbReference type="PRINTS" id="PR00007">
    <property type="entry name" value="COMPLEMNTC1Q"/>
</dbReference>
<feature type="signal peptide" evidence="5">
    <location>
        <begin position="1"/>
        <end position="20"/>
    </location>
</feature>
<dbReference type="PROSITE" id="PS50871">
    <property type="entry name" value="C1Q"/>
    <property type="match status" value="1"/>
</dbReference>
<evidence type="ECO:0000256" key="1">
    <source>
        <dbReference type="ARBA" id="ARBA00004498"/>
    </source>
</evidence>
<evidence type="ECO:0000256" key="3">
    <source>
        <dbReference type="ARBA" id="ARBA00022530"/>
    </source>
</evidence>
<dbReference type="Proteomes" id="UP000261420">
    <property type="component" value="Unplaced"/>
</dbReference>
<dbReference type="Gene3D" id="2.60.120.40">
    <property type="match status" value="1"/>
</dbReference>
<comment type="subcellular location">
    <subcellularLocation>
        <location evidence="1">Secreted</location>
        <location evidence="1">Extracellular space</location>
        <location evidence="1">Extracellular matrix</location>
    </subcellularLocation>
</comment>
<accession>A0A3B4TIP7</accession>
<dbReference type="SMART" id="SM00110">
    <property type="entry name" value="C1Q"/>
    <property type="match status" value="1"/>
</dbReference>